<dbReference type="GO" id="GO:0044550">
    <property type="term" value="P:secondary metabolite biosynthetic process"/>
    <property type="evidence" value="ECO:0007669"/>
    <property type="project" value="TreeGrafter"/>
</dbReference>
<accession>A0A9P6HB12</accession>
<gene>
    <name evidence="3" type="ORF">BJ322DRAFT_1156269</name>
</gene>
<dbReference type="GO" id="GO:0005737">
    <property type="term" value="C:cytoplasm"/>
    <property type="evidence" value="ECO:0007669"/>
    <property type="project" value="TreeGrafter"/>
</dbReference>
<evidence type="ECO:0000313" key="4">
    <source>
        <dbReference type="Proteomes" id="UP000736335"/>
    </source>
</evidence>
<dbReference type="AlphaFoldDB" id="A0A9P6HB12"/>
<dbReference type="PANTHER" id="PTHR45527:SF1">
    <property type="entry name" value="FATTY ACID SYNTHASE"/>
    <property type="match status" value="1"/>
</dbReference>
<reference evidence="3" key="1">
    <citation type="journal article" date="2020" name="Nat. Commun.">
        <title>Large-scale genome sequencing of mycorrhizal fungi provides insights into the early evolution of symbiotic traits.</title>
        <authorList>
            <person name="Miyauchi S."/>
            <person name="Kiss E."/>
            <person name="Kuo A."/>
            <person name="Drula E."/>
            <person name="Kohler A."/>
            <person name="Sanchez-Garcia M."/>
            <person name="Morin E."/>
            <person name="Andreopoulos B."/>
            <person name="Barry K.W."/>
            <person name="Bonito G."/>
            <person name="Buee M."/>
            <person name="Carver A."/>
            <person name="Chen C."/>
            <person name="Cichocki N."/>
            <person name="Clum A."/>
            <person name="Culley D."/>
            <person name="Crous P.W."/>
            <person name="Fauchery L."/>
            <person name="Girlanda M."/>
            <person name="Hayes R.D."/>
            <person name="Keri Z."/>
            <person name="LaButti K."/>
            <person name="Lipzen A."/>
            <person name="Lombard V."/>
            <person name="Magnuson J."/>
            <person name="Maillard F."/>
            <person name="Murat C."/>
            <person name="Nolan M."/>
            <person name="Ohm R.A."/>
            <person name="Pangilinan J."/>
            <person name="Pereira M.F."/>
            <person name="Perotto S."/>
            <person name="Peter M."/>
            <person name="Pfister S."/>
            <person name="Riley R."/>
            <person name="Sitrit Y."/>
            <person name="Stielow J.B."/>
            <person name="Szollosi G."/>
            <person name="Zifcakova L."/>
            <person name="Stursova M."/>
            <person name="Spatafora J.W."/>
            <person name="Tedersoo L."/>
            <person name="Vaario L.M."/>
            <person name="Yamada A."/>
            <person name="Yan M."/>
            <person name="Wang P."/>
            <person name="Xu J."/>
            <person name="Bruns T."/>
            <person name="Baldrian P."/>
            <person name="Vilgalys R."/>
            <person name="Dunand C."/>
            <person name="Henrissat B."/>
            <person name="Grigoriev I.V."/>
            <person name="Hibbett D."/>
            <person name="Nagy L.G."/>
            <person name="Martin F.M."/>
        </authorList>
    </citation>
    <scope>NUCLEOTIDE SEQUENCE</scope>
    <source>
        <strain evidence="3">UH-Tt-Lm1</strain>
    </source>
</reference>
<keyword evidence="4" id="KW-1185">Reference proteome</keyword>
<dbReference type="InterPro" id="IPR000873">
    <property type="entry name" value="AMP-dep_synth/lig_dom"/>
</dbReference>
<dbReference type="InterPro" id="IPR020845">
    <property type="entry name" value="AMP-binding_CS"/>
</dbReference>
<evidence type="ECO:0000313" key="3">
    <source>
        <dbReference type="EMBL" id="KAF9783237.1"/>
    </source>
</evidence>
<evidence type="ECO:0000256" key="1">
    <source>
        <dbReference type="ARBA" id="ARBA00023268"/>
    </source>
</evidence>
<sequence>MVWIPSLPLDSPPNGVVGITVDASSATSSSSMHTVSTARCSSVAICFERGIPQVLAILKAGDLTTYSKHRDFDKALVSKVIVVYIDDATFEKRLQKLDDSNFEVPGHTSANLAYVMFTSGSTGKPRGVMIEHRSISNLVQNSQPYGYHCGPRVFSSLAYTFDRFVVDVFVTLYCSTNLVTGRKELVLGDIGRAVQKLSINVVQCTPSILAVVPVEHYPTLETSKRLKFMNMYGPTEASIDCIHAHVTDASLTGVDLCPTPTGVKGELYIGGVQLARGHLNQPNSLSPLPPSPHLFPVVFGGRPVRCSRDGSSASYRTKILRSVTEQARISLDLNHSSHL</sequence>
<dbReference type="PROSITE" id="PS00455">
    <property type="entry name" value="AMP_BINDING"/>
    <property type="match status" value="1"/>
</dbReference>
<evidence type="ECO:0000259" key="2">
    <source>
        <dbReference type="Pfam" id="PF00501"/>
    </source>
</evidence>
<proteinExistence type="predicted"/>
<dbReference type="InterPro" id="IPR042099">
    <property type="entry name" value="ANL_N_sf"/>
</dbReference>
<protein>
    <recommendedName>
        <fullName evidence="2">AMP-dependent synthetase/ligase domain-containing protein</fullName>
    </recommendedName>
</protein>
<feature type="domain" description="AMP-dependent synthetase/ligase" evidence="2">
    <location>
        <begin position="67"/>
        <end position="214"/>
    </location>
</feature>
<dbReference type="Gene3D" id="3.40.50.12780">
    <property type="entry name" value="N-terminal domain of ligase-like"/>
    <property type="match status" value="1"/>
</dbReference>
<comment type="caution">
    <text evidence="3">The sequence shown here is derived from an EMBL/GenBank/DDBJ whole genome shotgun (WGS) entry which is preliminary data.</text>
</comment>
<dbReference type="GO" id="GO:0031177">
    <property type="term" value="F:phosphopantetheine binding"/>
    <property type="evidence" value="ECO:0007669"/>
    <property type="project" value="TreeGrafter"/>
</dbReference>
<dbReference type="OrthoDB" id="416786at2759"/>
<dbReference type="Proteomes" id="UP000736335">
    <property type="component" value="Unassembled WGS sequence"/>
</dbReference>
<dbReference type="SUPFAM" id="SSF56801">
    <property type="entry name" value="Acetyl-CoA synthetase-like"/>
    <property type="match status" value="1"/>
</dbReference>
<keyword evidence="1" id="KW-0511">Multifunctional enzyme</keyword>
<name>A0A9P6HB12_9AGAM</name>
<dbReference type="Pfam" id="PF00501">
    <property type="entry name" value="AMP-binding"/>
    <property type="match status" value="1"/>
</dbReference>
<dbReference type="GO" id="GO:0043041">
    <property type="term" value="P:amino acid activation for nonribosomal peptide biosynthetic process"/>
    <property type="evidence" value="ECO:0007669"/>
    <property type="project" value="TreeGrafter"/>
</dbReference>
<dbReference type="PANTHER" id="PTHR45527">
    <property type="entry name" value="NONRIBOSOMAL PEPTIDE SYNTHETASE"/>
    <property type="match status" value="1"/>
</dbReference>
<reference evidence="3" key="2">
    <citation type="submission" date="2020-11" db="EMBL/GenBank/DDBJ databases">
        <authorList>
            <consortium name="DOE Joint Genome Institute"/>
            <person name="Kuo A."/>
            <person name="Miyauchi S."/>
            <person name="Kiss E."/>
            <person name="Drula E."/>
            <person name="Kohler A."/>
            <person name="Sanchez-Garcia M."/>
            <person name="Andreopoulos B."/>
            <person name="Barry K.W."/>
            <person name="Bonito G."/>
            <person name="Buee M."/>
            <person name="Carver A."/>
            <person name="Chen C."/>
            <person name="Cichocki N."/>
            <person name="Clum A."/>
            <person name="Culley D."/>
            <person name="Crous P.W."/>
            <person name="Fauchery L."/>
            <person name="Girlanda M."/>
            <person name="Hayes R."/>
            <person name="Keri Z."/>
            <person name="Labutti K."/>
            <person name="Lipzen A."/>
            <person name="Lombard V."/>
            <person name="Magnuson J."/>
            <person name="Maillard F."/>
            <person name="Morin E."/>
            <person name="Murat C."/>
            <person name="Nolan M."/>
            <person name="Ohm R."/>
            <person name="Pangilinan J."/>
            <person name="Pereira M."/>
            <person name="Perotto S."/>
            <person name="Peter M."/>
            <person name="Riley R."/>
            <person name="Sitrit Y."/>
            <person name="Stielow B."/>
            <person name="Szollosi G."/>
            <person name="Zifcakova L."/>
            <person name="Stursova M."/>
            <person name="Spatafora J.W."/>
            <person name="Tedersoo L."/>
            <person name="Vaario L.-M."/>
            <person name="Yamada A."/>
            <person name="Yan M."/>
            <person name="Wang P."/>
            <person name="Xu J."/>
            <person name="Bruns T."/>
            <person name="Baldrian P."/>
            <person name="Vilgalys R."/>
            <person name="Henrissat B."/>
            <person name="Grigoriev I.V."/>
            <person name="Hibbett D."/>
            <person name="Nagy L.G."/>
            <person name="Martin F.M."/>
        </authorList>
    </citation>
    <scope>NUCLEOTIDE SEQUENCE</scope>
    <source>
        <strain evidence="3">UH-Tt-Lm1</strain>
    </source>
</reference>
<dbReference type="EMBL" id="WIUZ02000010">
    <property type="protein sequence ID" value="KAF9783237.1"/>
    <property type="molecule type" value="Genomic_DNA"/>
</dbReference>
<organism evidence="3 4">
    <name type="scientific">Thelephora terrestris</name>
    <dbReference type="NCBI Taxonomy" id="56493"/>
    <lineage>
        <taxon>Eukaryota</taxon>
        <taxon>Fungi</taxon>
        <taxon>Dikarya</taxon>
        <taxon>Basidiomycota</taxon>
        <taxon>Agaricomycotina</taxon>
        <taxon>Agaricomycetes</taxon>
        <taxon>Thelephorales</taxon>
        <taxon>Thelephoraceae</taxon>
        <taxon>Thelephora</taxon>
    </lineage>
</organism>